<feature type="modified residue" description="4-aspartylphosphate" evidence="3">
    <location>
        <position position="260"/>
    </location>
</feature>
<sequence>MPPFKENKKPLVLVVEDEPDMRQNLAELLSDEFTVLTAENGEKALRTYYSEQFSLSAVLLDIRLPDMNGIEILTKMREINLEPDIIMLTALSDVKTAVAAMQEGAYDYITKPFFAGDLVATIKRALEKKDYNRKLSDLTDRLERERLVFEHRQLLFQELQMKGKVEGRDINADEKTLFHFPVLTEEDYSYKKLKEKLEKDVKTGIEPINGASILIAVGSVDIRDALKNILAPAYKLEDASSGKEVFERLREQSFELVILDVRLPDVSGLDVLTKIKQEHPFSDVIFVTGFDDFSSAVSAIKQGAYDYIVYPFIGEDLLLSIKRVMEKRSSHQILQRLIEKYKEIYLSFDYRAGLFKQLFAKRKAEKRRISMDDFYTFFPEQKRGEEGEMVDFPDFANETELEDFLRKHKK</sequence>
<dbReference type="EMBL" id="MEUJ01000004">
    <property type="protein sequence ID" value="OGC40472.1"/>
    <property type="molecule type" value="Genomic_DNA"/>
</dbReference>
<dbReference type="InterPro" id="IPR011006">
    <property type="entry name" value="CheY-like_superfamily"/>
</dbReference>
<dbReference type="Gene3D" id="3.40.50.2300">
    <property type="match status" value="2"/>
</dbReference>
<keyword evidence="1 3" id="KW-0597">Phosphoprotein</keyword>
<accession>A0A1F4U6C1</accession>
<evidence type="ECO:0000256" key="1">
    <source>
        <dbReference type="ARBA" id="ARBA00022553"/>
    </source>
</evidence>
<dbReference type="AlphaFoldDB" id="A0A1F4U6C1"/>
<gene>
    <name evidence="5" type="ORF">A2438_04355</name>
</gene>
<feature type="modified residue" description="4-aspartylphosphate" evidence="3">
    <location>
        <position position="61"/>
    </location>
</feature>
<dbReference type="PROSITE" id="PS50110">
    <property type="entry name" value="RESPONSE_REGULATORY"/>
    <property type="match status" value="2"/>
</dbReference>
<proteinExistence type="predicted"/>
<evidence type="ECO:0000256" key="2">
    <source>
        <dbReference type="ARBA" id="ARBA00023012"/>
    </source>
</evidence>
<evidence type="ECO:0000256" key="3">
    <source>
        <dbReference type="PROSITE-ProRule" id="PRU00169"/>
    </source>
</evidence>
<feature type="domain" description="Response regulatory" evidence="4">
    <location>
        <begin position="11"/>
        <end position="126"/>
    </location>
</feature>
<reference evidence="5 6" key="1">
    <citation type="journal article" date="2016" name="Nat. Commun.">
        <title>Thousands of microbial genomes shed light on interconnected biogeochemical processes in an aquifer system.</title>
        <authorList>
            <person name="Anantharaman K."/>
            <person name="Brown C.T."/>
            <person name="Hug L.A."/>
            <person name="Sharon I."/>
            <person name="Castelle C.J."/>
            <person name="Probst A.J."/>
            <person name="Thomas B.C."/>
            <person name="Singh A."/>
            <person name="Wilkins M.J."/>
            <person name="Karaoz U."/>
            <person name="Brodie E.L."/>
            <person name="Williams K.H."/>
            <person name="Hubbard S.S."/>
            <person name="Banfield J.F."/>
        </authorList>
    </citation>
    <scope>NUCLEOTIDE SEQUENCE [LARGE SCALE GENOMIC DNA]</scope>
</reference>
<evidence type="ECO:0000313" key="5">
    <source>
        <dbReference type="EMBL" id="OGC40472.1"/>
    </source>
</evidence>
<dbReference type="InterPro" id="IPR001789">
    <property type="entry name" value="Sig_transdc_resp-reg_receiver"/>
</dbReference>
<organism evidence="5 6">
    <name type="scientific">candidate division WOR-1 bacterium RIFOXYC2_FULL_46_14</name>
    <dbReference type="NCBI Taxonomy" id="1802587"/>
    <lineage>
        <taxon>Bacteria</taxon>
        <taxon>Bacillati</taxon>
        <taxon>Saganbacteria</taxon>
    </lineage>
</organism>
<keyword evidence="2" id="KW-0902">Two-component regulatory system</keyword>
<dbReference type="PANTHER" id="PTHR44591">
    <property type="entry name" value="STRESS RESPONSE REGULATOR PROTEIN 1"/>
    <property type="match status" value="1"/>
</dbReference>
<evidence type="ECO:0000313" key="6">
    <source>
        <dbReference type="Proteomes" id="UP000179242"/>
    </source>
</evidence>
<dbReference type="SMART" id="SM00448">
    <property type="entry name" value="REC"/>
    <property type="match status" value="2"/>
</dbReference>
<dbReference type="SUPFAM" id="SSF52172">
    <property type="entry name" value="CheY-like"/>
    <property type="match status" value="2"/>
</dbReference>
<dbReference type="PANTHER" id="PTHR44591:SF14">
    <property type="entry name" value="PROTEIN PILG"/>
    <property type="match status" value="1"/>
</dbReference>
<dbReference type="Proteomes" id="UP000179242">
    <property type="component" value="Unassembled WGS sequence"/>
</dbReference>
<dbReference type="InterPro" id="IPR050595">
    <property type="entry name" value="Bact_response_regulator"/>
</dbReference>
<dbReference type="Pfam" id="PF00072">
    <property type="entry name" value="Response_reg"/>
    <property type="match status" value="2"/>
</dbReference>
<feature type="domain" description="Response regulatory" evidence="4">
    <location>
        <begin position="212"/>
        <end position="325"/>
    </location>
</feature>
<protein>
    <recommendedName>
        <fullName evidence="4">Response regulatory domain-containing protein</fullName>
    </recommendedName>
</protein>
<dbReference type="GO" id="GO:0000160">
    <property type="term" value="P:phosphorelay signal transduction system"/>
    <property type="evidence" value="ECO:0007669"/>
    <property type="project" value="UniProtKB-KW"/>
</dbReference>
<comment type="caution">
    <text evidence="5">The sequence shown here is derived from an EMBL/GenBank/DDBJ whole genome shotgun (WGS) entry which is preliminary data.</text>
</comment>
<evidence type="ECO:0000259" key="4">
    <source>
        <dbReference type="PROSITE" id="PS50110"/>
    </source>
</evidence>
<name>A0A1F4U6C1_UNCSA</name>